<dbReference type="InterPro" id="IPR051268">
    <property type="entry name" value="Type-I_R_enzyme_R_subunit"/>
</dbReference>
<evidence type="ECO:0000313" key="4">
    <source>
        <dbReference type="Proteomes" id="UP000008641"/>
    </source>
</evidence>
<dbReference type="AlphaFoldDB" id="F0P2S7"/>
<dbReference type="GO" id="GO:0009307">
    <property type="term" value="P:DNA restriction-modification system"/>
    <property type="evidence" value="ECO:0007669"/>
    <property type="project" value="UniProtKB-KW"/>
</dbReference>
<gene>
    <name evidence="3" type="ordered locus">Weevi_0091</name>
</gene>
<evidence type="ECO:0000259" key="2">
    <source>
        <dbReference type="Pfam" id="PF11867"/>
    </source>
</evidence>
<dbReference type="REBASE" id="33013">
    <property type="entry name" value="WviORF91P"/>
</dbReference>
<dbReference type="PANTHER" id="PTHR30195">
    <property type="entry name" value="TYPE I SITE-SPECIFIC DEOXYRIBONUCLEASE PROTEIN SUBUNIT M AND R"/>
    <property type="match status" value="1"/>
</dbReference>
<reference evidence="3 4" key="1">
    <citation type="journal article" date="2011" name="Stand. Genomic Sci.">
        <title>Complete genome sequence of Weeksella virosa type strain (9751).</title>
        <authorList>
            <person name="Lang E."/>
            <person name="Teshima H."/>
            <person name="Lucas S."/>
            <person name="Lapidus A."/>
            <person name="Hammon N."/>
            <person name="Deshpande S."/>
            <person name="Nolan M."/>
            <person name="Cheng J.F."/>
            <person name="Pitluck S."/>
            <person name="Liolios K."/>
            <person name="Pagani I."/>
            <person name="Mikhailova N."/>
            <person name="Ivanova N."/>
            <person name="Mavromatis K."/>
            <person name="Pati A."/>
            <person name="Tapia R."/>
            <person name="Han C."/>
            <person name="Goodwin L."/>
            <person name="Chen A."/>
            <person name="Palaniappan K."/>
            <person name="Land M."/>
            <person name="Hauser L."/>
            <person name="Chang Y.J."/>
            <person name="Jeffries C.D."/>
            <person name="Brambilla E.M."/>
            <person name="Kopitz M."/>
            <person name="Rohde M."/>
            <person name="Goker M."/>
            <person name="Tindall B.J."/>
            <person name="Detter J.C."/>
            <person name="Woyke T."/>
            <person name="Bristow J."/>
            <person name="Eisen J.A."/>
            <person name="Markowitz V."/>
            <person name="Hugenholtz P."/>
            <person name="Klenk H.P."/>
            <person name="Kyrpides N.C."/>
        </authorList>
    </citation>
    <scope>NUCLEOTIDE SEQUENCE [LARGE SCALE GENOMIC DNA]</scope>
    <source>
        <strain evidence="4">ATCC 43766 / DSM 16922 / JCM 21250 / NBRC 16016 / NCTC 11634 / CL345/78</strain>
    </source>
</reference>
<dbReference type="HOGENOM" id="CLU_075733_0_0_10"/>
<evidence type="ECO:0000313" key="3">
    <source>
        <dbReference type="EMBL" id="ADX66817.1"/>
    </source>
</evidence>
<keyword evidence="1" id="KW-0680">Restriction system</keyword>
<dbReference type="Proteomes" id="UP000008641">
    <property type="component" value="Chromosome"/>
</dbReference>
<reference evidence="4" key="2">
    <citation type="journal article" date="2011" name="Stand. Genomic Sci.">
        <title>Complete genome sequence of Weeksella virosa type strain (9751T).</title>
        <authorList>
            <person name="Lang E."/>
            <person name="Teshima H."/>
            <person name="Lucas S."/>
            <person name="Lapidus A."/>
            <person name="Hammon N."/>
            <person name="Deshpande S."/>
            <person name="Nolan M."/>
            <person name="Cheng J."/>
            <person name="Pitluck S."/>
            <person name="Liolios K."/>
            <person name="Pagani I."/>
            <person name="Mikhailova N."/>
            <person name="Ivanova N."/>
            <person name="Mavromatis K."/>
            <person name="Pati A."/>
            <person name="Tapia R."/>
            <person name="Han C."/>
            <person name="Goodwin L."/>
            <person name="Chen A."/>
            <person name="Palaniappan K."/>
            <person name="Land M."/>
            <person name="Hauser L."/>
            <person name="Chang Y."/>
            <person name="Jeffries C."/>
            <person name="Brambilla E."/>
            <person name="Kopitz M."/>
            <person name="Rohde M."/>
            <person name="Goker M."/>
            <person name="Tindall B."/>
            <person name="Detter J."/>
            <person name="Woyke T."/>
            <person name="Bristow J."/>
            <person name="Eisen J."/>
            <person name="Markowitz V."/>
            <person name="Hugenholtz P."/>
            <person name="Klenk H."/>
            <person name="Kyrpides N."/>
        </authorList>
    </citation>
    <scope>NUCLEOTIDE SEQUENCE [LARGE SCALE GENOMIC DNA]</scope>
    <source>
        <strain evidence="4">ATCC 43766 / DSM 16922 / JCM 21250 / NBRC 16016 / NCTC 11634 / CL345/78</strain>
    </source>
</reference>
<protein>
    <submittedName>
        <fullName evidence="3">Type I site-specific deoxyribonuclease HsdR</fullName>
    </submittedName>
</protein>
<dbReference type="InterPro" id="IPR021810">
    <property type="entry name" value="T1RH-like_C"/>
</dbReference>
<dbReference type="KEGG" id="wvi:Weevi_0091"/>
<dbReference type="eggNOG" id="COG0610">
    <property type="taxonomic scope" value="Bacteria"/>
</dbReference>
<dbReference type="EMBL" id="CP002455">
    <property type="protein sequence ID" value="ADX66817.1"/>
    <property type="molecule type" value="Genomic_DNA"/>
</dbReference>
<sequence>MILAAEDHILGLENGKKRYIDEVTALSKAFAIAIPHDQAMDAKDEISFFQAVKARLAKFDSTGSGKTDQEIETTIRQVIDQALVSDQVIDVFDAAGIKKPDISILSDDFLMELKGMQHKNVALEVLKKLLNDEIKSRTKTNLVQGKKLLEMLEQSINRYHNKILTAAEVIDELIHLSKNIVELDSEPKKLGLTEYEYAFYTAVSNNDSAKELLQQEKLRELAVELTNTIKQNASIDWNIKESVRAKLKVAVKRLLRKYGYPPDMQLLATETVLKQAEMLAKELSE</sequence>
<keyword evidence="4" id="KW-1185">Reference proteome</keyword>
<dbReference type="STRING" id="865938.Weevi_0091"/>
<evidence type="ECO:0000256" key="1">
    <source>
        <dbReference type="ARBA" id="ARBA00022747"/>
    </source>
</evidence>
<feature type="domain" description="Type I restriction enzyme HindI endonuclease subunit-like C-terminal" evidence="2">
    <location>
        <begin position="2"/>
        <end position="282"/>
    </location>
</feature>
<name>F0P2S7_WEEVC</name>
<dbReference type="Pfam" id="PF11867">
    <property type="entry name" value="T1RH-like_C"/>
    <property type="match status" value="1"/>
</dbReference>
<proteinExistence type="predicted"/>
<organism evidence="3 4">
    <name type="scientific">Weeksella virosa (strain ATCC 43766 / DSM 16922 / JCM 21250 / CCUG 30538 / CDC 9751 / IAM 14551 / NBRC 16016 / NCTC 11634 / CL345/78)</name>
    <dbReference type="NCBI Taxonomy" id="865938"/>
    <lineage>
        <taxon>Bacteria</taxon>
        <taxon>Pseudomonadati</taxon>
        <taxon>Bacteroidota</taxon>
        <taxon>Flavobacteriia</taxon>
        <taxon>Flavobacteriales</taxon>
        <taxon>Weeksellaceae</taxon>
        <taxon>Weeksella</taxon>
    </lineage>
</organism>
<dbReference type="PANTHER" id="PTHR30195:SF15">
    <property type="entry name" value="TYPE I RESTRICTION ENZYME HINDI ENDONUCLEASE SUBUNIT"/>
    <property type="match status" value="1"/>
</dbReference>
<accession>F0P2S7</accession>